<dbReference type="SUPFAM" id="SSF49879">
    <property type="entry name" value="SMAD/FHA domain"/>
    <property type="match status" value="2"/>
</dbReference>
<evidence type="ECO:0000313" key="5">
    <source>
        <dbReference type="Proteomes" id="UP000552587"/>
    </source>
</evidence>
<protein>
    <submittedName>
        <fullName evidence="4">FHA domain-containing protein</fullName>
    </submittedName>
</protein>
<proteinExistence type="predicted"/>
<evidence type="ECO:0000313" key="4">
    <source>
        <dbReference type="EMBL" id="MBB1089199.1"/>
    </source>
</evidence>
<dbReference type="EMBL" id="JACHTE010000008">
    <property type="protein sequence ID" value="MBB1089199.1"/>
    <property type="molecule type" value="Genomic_DNA"/>
</dbReference>
<dbReference type="Pfam" id="PF16697">
    <property type="entry name" value="Yop-YscD_cpl"/>
    <property type="match status" value="1"/>
</dbReference>
<dbReference type="InterPro" id="IPR000253">
    <property type="entry name" value="FHA_dom"/>
</dbReference>
<feature type="region of interest" description="Disordered" evidence="1">
    <location>
        <begin position="211"/>
        <end position="234"/>
    </location>
</feature>
<dbReference type="CDD" id="cd00060">
    <property type="entry name" value="FHA"/>
    <property type="match status" value="2"/>
</dbReference>
<dbReference type="InterPro" id="IPR032030">
    <property type="entry name" value="YscD_cytoplasmic_dom"/>
</dbReference>
<comment type="caution">
    <text evidence="4">The sequence shown here is derived from an EMBL/GenBank/DDBJ whole genome shotgun (WGS) entry which is preliminary data.</text>
</comment>
<dbReference type="InterPro" id="IPR008984">
    <property type="entry name" value="SMAD_FHA_dom_sf"/>
</dbReference>
<keyword evidence="2" id="KW-1133">Transmembrane helix</keyword>
<dbReference type="Gene3D" id="2.60.200.20">
    <property type="match status" value="1"/>
</dbReference>
<dbReference type="SMART" id="SM00240">
    <property type="entry name" value="FHA"/>
    <property type="match status" value="1"/>
</dbReference>
<dbReference type="RefSeq" id="WP_182669978.1">
    <property type="nucleotide sequence ID" value="NZ_JACHTE010000008.1"/>
</dbReference>
<reference evidence="4 5" key="1">
    <citation type="submission" date="2020-07" db="EMBL/GenBank/DDBJ databases">
        <authorList>
            <person name="Xu S."/>
            <person name="Li A."/>
        </authorList>
    </citation>
    <scope>NUCLEOTIDE SEQUENCE [LARGE SCALE GENOMIC DNA]</scope>
    <source>
        <strain evidence="4 5">SG-8</strain>
    </source>
</reference>
<dbReference type="AlphaFoldDB" id="A0A7W3U5B0"/>
<accession>A0A7W3U5B0</accession>
<dbReference type="PROSITE" id="PS50006">
    <property type="entry name" value="FHA_DOMAIN"/>
    <property type="match status" value="1"/>
</dbReference>
<sequence length="265" mass="28762">MNGIRLQFPNREHDDLILTPGVCAVGRDDAGVPAFVDAPERTQVQFCIDRRGLWLQVSDGVRGVHVNGRPVRHVAMLRLGDAIHLDGYRLTLCGTRPVPPPDATTPPPVSPMLLRGIGGPHHGRAFPLERPILVGRSRTCDVQVDEPGFADRHARLEPHAEGVALRDLGSEAGSTVDGWSARHAWLRPGAQVLFGTRHRFVIEAPTTPPLKLPSDPSLGLELSPHRSEGEHAPLERGGTLRVPWLLLAALLMAGLLSLLLLFGAR</sequence>
<organism evidence="4 5">
    <name type="scientific">Marilutibacter penaei</name>
    <dbReference type="NCBI Taxonomy" id="2759900"/>
    <lineage>
        <taxon>Bacteria</taxon>
        <taxon>Pseudomonadati</taxon>
        <taxon>Pseudomonadota</taxon>
        <taxon>Gammaproteobacteria</taxon>
        <taxon>Lysobacterales</taxon>
        <taxon>Lysobacteraceae</taxon>
        <taxon>Marilutibacter</taxon>
    </lineage>
</organism>
<evidence type="ECO:0000256" key="1">
    <source>
        <dbReference type="SAM" id="MobiDB-lite"/>
    </source>
</evidence>
<feature type="transmembrane region" description="Helical" evidence="2">
    <location>
        <begin position="244"/>
        <end position="264"/>
    </location>
</feature>
<dbReference type="Proteomes" id="UP000552587">
    <property type="component" value="Unassembled WGS sequence"/>
</dbReference>
<name>A0A7W3U5B0_9GAMM</name>
<keyword evidence="2" id="KW-0472">Membrane</keyword>
<gene>
    <name evidence="4" type="ORF">H4F99_11995</name>
</gene>
<evidence type="ECO:0000256" key="2">
    <source>
        <dbReference type="SAM" id="Phobius"/>
    </source>
</evidence>
<keyword evidence="2" id="KW-0812">Transmembrane</keyword>
<evidence type="ECO:0000259" key="3">
    <source>
        <dbReference type="PROSITE" id="PS50006"/>
    </source>
</evidence>
<keyword evidence="5" id="KW-1185">Reference proteome</keyword>
<feature type="compositionally biased region" description="Basic and acidic residues" evidence="1">
    <location>
        <begin position="223"/>
        <end position="234"/>
    </location>
</feature>
<feature type="domain" description="FHA" evidence="3">
    <location>
        <begin position="132"/>
        <end position="181"/>
    </location>
</feature>